<feature type="region of interest" description="Disordered" evidence="5">
    <location>
        <begin position="1269"/>
        <end position="1288"/>
    </location>
</feature>
<evidence type="ECO:0000256" key="2">
    <source>
        <dbReference type="ARBA" id="ARBA00022448"/>
    </source>
</evidence>
<feature type="region of interest" description="Disordered" evidence="5">
    <location>
        <begin position="418"/>
        <end position="458"/>
    </location>
</feature>
<dbReference type="InterPro" id="IPR015943">
    <property type="entry name" value="WD40/YVTN_repeat-like_dom_sf"/>
</dbReference>
<feature type="compositionally biased region" description="Basic and acidic residues" evidence="5">
    <location>
        <begin position="946"/>
        <end position="958"/>
    </location>
</feature>
<evidence type="ECO:0000259" key="6">
    <source>
        <dbReference type="Pfam" id="PF16755"/>
    </source>
</evidence>
<evidence type="ECO:0000256" key="1">
    <source>
        <dbReference type="ARBA" id="ARBA00004123"/>
    </source>
</evidence>
<evidence type="ECO:0000256" key="5">
    <source>
        <dbReference type="SAM" id="MobiDB-lite"/>
    </source>
</evidence>
<dbReference type="Proteomes" id="UP000492821">
    <property type="component" value="Unassembled WGS sequence"/>
</dbReference>
<accession>A0A7E4V164</accession>
<feature type="coiled-coil region" evidence="4">
    <location>
        <begin position="646"/>
        <end position="680"/>
    </location>
</feature>
<evidence type="ECO:0000256" key="4">
    <source>
        <dbReference type="SAM" id="Coils"/>
    </source>
</evidence>
<feature type="domain" description="Nucleoporin Nup159/Nup146 N-terminal" evidence="6">
    <location>
        <begin position="30"/>
        <end position="383"/>
    </location>
</feature>
<feature type="compositionally biased region" description="Low complexity" evidence="5">
    <location>
        <begin position="1027"/>
        <end position="1072"/>
    </location>
</feature>
<evidence type="ECO:0000256" key="3">
    <source>
        <dbReference type="ARBA" id="ARBA00023242"/>
    </source>
</evidence>
<dbReference type="InterPro" id="IPR039462">
    <property type="entry name" value="Nup159/Nup146_N"/>
</dbReference>
<feature type="compositionally biased region" description="Low complexity" evidence="5">
    <location>
        <begin position="443"/>
        <end position="458"/>
    </location>
</feature>
<dbReference type="Pfam" id="PF16755">
    <property type="entry name" value="Beta-prop_NUP159_NUP214"/>
    <property type="match status" value="1"/>
</dbReference>
<evidence type="ECO:0000313" key="7">
    <source>
        <dbReference type="Proteomes" id="UP000492821"/>
    </source>
</evidence>
<dbReference type="GO" id="GO:0005634">
    <property type="term" value="C:nucleus"/>
    <property type="evidence" value="ECO:0007669"/>
    <property type="project" value="UniProtKB-SubCell"/>
</dbReference>
<feature type="compositionally biased region" description="Low complexity" evidence="5">
    <location>
        <begin position="1315"/>
        <end position="1326"/>
    </location>
</feature>
<keyword evidence="4" id="KW-0175">Coiled coil</keyword>
<feature type="coiled-coil region" evidence="4">
    <location>
        <begin position="479"/>
        <end position="542"/>
    </location>
</feature>
<feature type="region of interest" description="Disordered" evidence="5">
    <location>
        <begin position="941"/>
        <end position="1072"/>
    </location>
</feature>
<reference evidence="7" key="1">
    <citation type="journal article" date="2013" name="Genetics">
        <title>The draft genome and transcriptome of Panagrellus redivivus are shaped by the harsh demands of a free-living lifestyle.</title>
        <authorList>
            <person name="Srinivasan J."/>
            <person name="Dillman A.R."/>
            <person name="Macchietto M.G."/>
            <person name="Heikkinen L."/>
            <person name="Lakso M."/>
            <person name="Fracchia K.M."/>
            <person name="Antoshechkin I."/>
            <person name="Mortazavi A."/>
            <person name="Wong G."/>
            <person name="Sternberg P.W."/>
        </authorList>
    </citation>
    <scope>NUCLEOTIDE SEQUENCE [LARGE SCALE GENOMIC DNA]</scope>
    <source>
        <strain evidence="7">MT8872</strain>
    </source>
</reference>
<feature type="compositionally biased region" description="Basic and acidic residues" evidence="5">
    <location>
        <begin position="983"/>
        <end position="1003"/>
    </location>
</feature>
<feature type="region of interest" description="Disordered" evidence="5">
    <location>
        <begin position="1309"/>
        <end position="1329"/>
    </location>
</feature>
<name>A0A7E4V164_PANRE</name>
<keyword evidence="7" id="KW-1185">Reference proteome</keyword>
<keyword evidence="2" id="KW-0813">Transport</keyword>
<organism evidence="7 8">
    <name type="scientific">Panagrellus redivivus</name>
    <name type="common">Microworm</name>
    <dbReference type="NCBI Taxonomy" id="6233"/>
    <lineage>
        <taxon>Eukaryota</taxon>
        <taxon>Metazoa</taxon>
        <taxon>Ecdysozoa</taxon>
        <taxon>Nematoda</taxon>
        <taxon>Chromadorea</taxon>
        <taxon>Rhabditida</taxon>
        <taxon>Tylenchina</taxon>
        <taxon>Panagrolaimomorpha</taxon>
        <taxon>Panagrolaimoidea</taxon>
        <taxon>Panagrolaimidae</taxon>
        <taxon>Panagrellus</taxon>
    </lineage>
</organism>
<dbReference type="Gene3D" id="2.130.10.10">
    <property type="entry name" value="YVTN repeat-like/Quinoprotein amine dehydrogenase"/>
    <property type="match status" value="1"/>
</dbReference>
<protein>
    <submittedName>
        <fullName evidence="8">Nuclear pore complex protein Nup214</fullName>
    </submittedName>
</protein>
<reference evidence="8" key="2">
    <citation type="submission" date="2020-10" db="UniProtKB">
        <authorList>
            <consortium name="WormBaseParasite"/>
        </authorList>
    </citation>
    <scope>IDENTIFICATION</scope>
</reference>
<feature type="compositionally biased region" description="Polar residues" evidence="5">
    <location>
        <begin position="1476"/>
        <end position="1494"/>
    </location>
</feature>
<dbReference type="SUPFAM" id="SSF117289">
    <property type="entry name" value="Nucleoporin domain"/>
    <property type="match status" value="1"/>
</dbReference>
<feature type="region of interest" description="Disordered" evidence="5">
    <location>
        <begin position="1467"/>
        <end position="1494"/>
    </location>
</feature>
<sequence length="1494" mass="155700">MEVVNDLQLRQIRQFRVSKGLPDAQFGRKLVAVNSTYGFAVIAGTDGQIHCVWTKTLEELQAKDAKECDDFSQRTVLFHNENAKIFALEFNADGRVLAVVADSPAGPFVYLFDATTFSPDYQQQPFPLNSSRLSDGSAQATAFEWNPAIPEVFAVASTKTLTVVSFNIENHTSISIVGSKEFSTPITVISWSPKGKQVTVGDNDGRVHQLKPEIALVRTVDAPSSIAALGAGPYRCVGICWVSTTEWIVTYASNSSNSLHLSLLTVKKNRPPQWDNWPVLPPTTNPSAPKAFNFLPVFDWNLVLMSSTCLPEVPVIGAINNVWKPWELTEPFFITTPMADGKDTFVVGASLDLTSTKPVVVAADGSSIAPSPIVYVYTSDGLLLLYHLASLNPARPSLQKLVQPVSALAVKNGIPPANYKPRSLPNAASAQKRESTTTTSNIFAPAKTETTTPTTFSFGAATPKAANEPTPEQMAKLAAEQVEKERKCEADRIERERAREAAAAKAEAEKKATIAKAEAEKKAAEEAAIAKKKKELDDAHRAFKTVLDSVVSKLNEYGALTTKLSTLRRGLEIGIQEDLSFEQNIEPLFKTTAQVGAIGTEVDERLQRARAIVDAVNASSKEARNLLSHDADLPAADWVFELSDDLDSLVQRHYDADRKYQEAEKELKRLTTLLKEGKLHIRQPATLTQDEQNYVNRDSLVISRYVNDLTKRLSNLRKTTRTLYSSEPIRRTRDALKKAGGINESLLEQSSFFDNSQSLNASCSFVTDTPELLSNLSLNDNNKPIKPKRRIGLDPARASKMAALITALENAPPVKPVKVKLVHVEDVAVKPERKGSLKVPTPNPKIVETRKALQDTLQTLRTPRKKLEPISAQVTPRTPLNSNQLLQSVAPPPQKPAIVEVVEKLKPKPDVAPTSIFGGNAPTSGAGGMFGNKFTLFGTKPGEPVVPKESDAAAKKTDASPAKPVVSPVAPVKMEAVSTPPKPAEKEEAPKPTEAVTPEKPKESPASTEAAKTTPVLTAAASAVDAPVSTPPTSTTETKPATTLPGFSFAPKPAETTTATSTTTTTTPAETKPATTTALPAFSFKPKPAEATTAAATTATTTTTTAAPAINFSFKPQQTTAPSTQEKPAAPATNAFGQPAATEAPAINFSFKPASPPTSTAAASAFGGAATAGGSAFGGTGFGNKSAFGAAATPATQSAFGSTGTSAFGGGSPATGTSAFGGATATSGGSAFGGGFSFKPKETAPATNTSGGFGTFAGPVANATANATAKAADDDGMEDDSATGGNATANSMSFSGFGLGCSPNPANANKNPFGSATPSSTDNSSSWMFGNKPAQQSFFSAKPATTSAFGSAAGTTSAFGSGGGSAFGSAANTTTTSAFGSGGGSTGGSAFGGGGGSSFGGAFAQNKSAFGSTGSAFGGAASPFAQNTNKPSSFGGATGAPTMGSGFASFANKSGGFSALAQQATPAAPSAFGGNSAFSQQPKSTNNAFSAWRS</sequence>
<feature type="compositionally biased region" description="Low complexity" evidence="5">
    <location>
        <begin position="959"/>
        <end position="973"/>
    </location>
</feature>
<evidence type="ECO:0000313" key="8">
    <source>
        <dbReference type="WBParaSite" id="Pan_g1534.t1"/>
    </source>
</evidence>
<keyword evidence="3" id="KW-0539">Nucleus</keyword>
<comment type="subcellular location">
    <subcellularLocation>
        <location evidence="1">Nucleus</location>
    </subcellularLocation>
</comment>
<dbReference type="WBParaSite" id="Pan_g1534.t1">
    <property type="protein sequence ID" value="Pan_g1534.t1"/>
    <property type="gene ID" value="Pan_g1534"/>
</dbReference>
<proteinExistence type="predicted"/>